<accession>A0A4Z1PKT9</accession>
<dbReference type="AlphaFoldDB" id="A0A4Z1PKT9"/>
<name>A0A4Z1PKT9_9PEZI</name>
<dbReference type="EMBL" id="SNSC02000002">
    <property type="protein sequence ID" value="TID26491.1"/>
    <property type="molecule type" value="Genomic_DNA"/>
</dbReference>
<reference evidence="1 2" key="1">
    <citation type="submission" date="2019-04" db="EMBL/GenBank/DDBJ databases">
        <title>High contiguity whole genome sequence and gene annotation resource for two Venturia nashicola isolates.</title>
        <authorList>
            <person name="Prokchorchik M."/>
            <person name="Won K."/>
            <person name="Lee Y."/>
            <person name="Choi E.D."/>
            <person name="Segonzac C."/>
            <person name="Sohn K.H."/>
        </authorList>
    </citation>
    <scope>NUCLEOTIDE SEQUENCE [LARGE SCALE GENOMIC DNA]</scope>
    <source>
        <strain evidence="1 2">PRI2</strain>
    </source>
</reference>
<sequence length="371" mass="41600">MFWTSDWTQIYMVMSRLRRPSLGIGGSVEVVAIKTPPLCRDQQRVAYAVTRRYLLLECYWALRFHHRPARGTKCAVGYLKVWSQRTWMLSRIGEADVTDPAVGGHLHALPDGEYLTGLFLEMLQSCMSNIDPITFETTTASWTDGNSDAGVIAKAFRVEILLAARKLFSEQVASSQISPGLSNARSGSTSISSDLDGIFSCHKMHHFNVTNTAGDPLRELSRVMGSLGSRADKRETDADCISRSTSIYHRQDYHMDILSIWIKDVESRIEGISVVIESMMEKNMGVTALLRWYDEGRDSIEVFKELNNSVDWARNLLMREGHRPASLPQRFKLCRKSSSLFNAHVSPEFFPPNVLFNPSQTLDIAAGAVGS</sequence>
<organism evidence="1 2">
    <name type="scientific">Venturia nashicola</name>
    <dbReference type="NCBI Taxonomy" id="86259"/>
    <lineage>
        <taxon>Eukaryota</taxon>
        <taxon>Fungi</taxon>
        <taxon>Dikarya</taxon>
        <taxon>Ascomycota</taxon>
        <taxon>Pezizomycotina</taxon>
        <taxon>Dothideomycetes</taxon>
        <taxon>Pleosporomycetidae</taxon>
        <taxon>Venturiales</taxon>
        <taxon>Venturiaceae</taxon>
        <taxon>Venturia</taxon>
    </lineage>
</organism>
<proteinExistence type="predicted"/>
<keyword evidence="2" id="KW-1185">Reference proteome</keyword>
<evidence type="ECO:0000313" key="2">
    <source>
        <dbReference type="Proteomes" id="UP000298493"/>
    </source>
</evidence>
<protein>
    <submittedName>
        <fullName evidence="1">Uncharacterized protein</fullName>
    </submittedName>
</protein>
<gene>
    <name evidence="1" type="ORF">E6O75_ATG00984</name>
</gene>
<dbReference type="Proteomes" id="UP000298493">
    <property type="component" value="Unassembled WGS sequence"/>
</dbReference>
<comment type="caution">
    <text evidence="1">The sequence shown here is derived from an EMBL/GenBank/DDBJ whole genome shotgun (WGS) entry which is preliminary data.</text>
</comment>
<evidence type="ECO:0000313" key="1">
    <source>
        <dbReference type="EMBL" id="TID26491.1"/>
    </source>
</evidence>